<organism evidence="2 3">
    <name type="scientific">Streptomyces olindensis</name>
    <dbReference type="NCBI Taxonomy" id="358823"/>
    <lineage>
        <taxon>Bacteria</taxon>
        <taxon>Bacillati</taxon>
        <taxon>Actinomycetota</taxon>
        <taxon>Actinomycetes</taxon>
        <taxon>Kitasatosporales</taxon>
        <taxon>Streptomycetaceae</taxon>
        <taxon>Streptomyces</taxon>
    </lineage>
</organism>
<dbReference type="RefSeq" id="WP_359791136.1">
    <property type="nucleotide sequence ID" value="NZ_JBEYBN010000041.1"/>
</dbReference>
<gene>
    <name evidence="2" type="ORF">ABZ568_26145</name>
</gene>
<feature type="region of interest" description="Disordered" evidence="1">
    <location>
        <begin position="1"/>
        <end position="40"/>
    </location>
</feature>
<dbReference type="Proteomes" id="UP001550603">
    <property type="component" value="Unassembled WGS sequence"/>
</dbReference>
<dbReference type="EMBL" id="JBEYBN010000041">
    <property type="protein sequence ID" value="MEU2269817.1"/>
    <property type="molecule type" value="Genomic_DNA"/>
</dbReference>
<name>A0ABV2Y0P8_9ACTN</name>
<evidence type="ECO:0000256" key="1">
    <source>
        <dbReference type="SAM" id="MobiDB-lite"/>
    </source>
</evidence>
<sequence length="40" mass="4021">MAGDDLSDPGPAVQPAVDVEVEAGGLGDTDDGGRRLDQQP</sequence>
<feature type="compositionally biased region" description="Basic and acidic residues" evidence="1">
    <location>
        <begin position="31"/>
        <end position="40"/>
    </location>
</feature>
<comment type="caution">
    <text evidence="2">The sequence shown here is derived from an EMBL/GenBank/DDBJ whole genome shotgun (WGS) entry which is preliminary data.</text>
</comment>
<evidence type="ECO:0000313" key="2">
    <source>
        <dbReference type="EMBL" id="MEU2269817.1"/>
    </source>
</evidence>
<proteinExistence type="predicted"/>
<accession>A0ABV2Y0P8</accession>
<keyword evidence="3" id="KW-1185">Reference proteome</keyword>
<protein>
    <submittedName>
        <fullName evidence="2">Uncharacterized protein</fullName>
    </submittedName>
</protein>
<evidence type="ECO:0000313" key="3">
    <source>
        <dbReference type="Proteomes" id="UP001550603"/>
    </source>
</evidence>
<reference evidence="2 3" key="1">
    <citation type="submission" date="2024-06" db="EMBL/GenBank/DDBJ databases">
        <title>The Natural Products Discovery Center: Release of the First 8490 Sequenced Strains for Exploring Actinobacteria Biosynthetic Diversity.</title>
        <authorList>
            <person name="Kalkreuter E."/>
            <person name="Kautsar S.A."/>
            <person name="Yang D."/>
            <person name="Bader C.D."/>
            <person name="Teijaro C.N."/>
            <person name="Fluegel L."/>
            <person name="Davis C.M."/>
            <person name="Simpson J.R."/>
            <person name="Lauterbach L."/>
            <person name="Steele A.D."/>
            <person name="Gui C."/>
            <person name="Meng S."/>
            <person name="Li G."/>
            <person name="Viehrig K."/>
            <person name="Ye F."/>
            <person name="Su P."/>
            <person name="Kiefer A.F."/>
            <person name="Nichols A."/>
            <person name="Cepeda A.J."/>
            <person name="Yan W."/>
            <person name="Fan B."/>
            <person name="Jiang Y."/>
            <person name="Adhikari A."/>
            <person name="Zheng C.-J."/>
            <person name="Schuster L."/>
            <person name="Cowan T.M."/>
            <person name="Smanski M.J."/>
            <person name="Chevrette M.G."/>
            <person name="De Carvalho L.P.S."/>
            <person name="Shen B."/>
        </authorList>
    </citation>
    <scope>NUCLEOTIDE SEQUENCE [LARGE SCALE GENOMIC DNA]</scope>
    <source>
        <strain evidence="2 3">NPDC019583</strain>
    </source>
</reference>